<comment type="subcellular location">
    <subcellularLocation>
        <location evidence="1">Cell membrane</location>
        <topology evidence="1">Multi-pass membrane protein</topology>
    </subcellularLocation>
</comment>
<evidence type="ECO:0000256" key="2">
    <source>
        <dbReference type="ARBA" id="ARBA00010157"/>
    </source>
</evidence>
<gene>
    <name evidence="9" type="ORF">H9891_10080</name>
</gene>
<dbReference type="PANTHER" id="PTHR33406:SF6">
    <property type="entry name" value="MEMBRANE PROTEIN YDGH-RELATED"/>
    <property type="match status" value="1"/>
</dbReference>
<dbReference type="Gene3D" id="1.20.1640.10">
    <property type="entry name" value="Multidrug efflux transporter AcrB transmembrane domain"/>
    <property type="match status" value="2"/>
</dbReference>
<keyword evidence="6 7" id="KW-0472">Membrane</keyword>
<feature type="transmembrane region" description="Helical" evidence="7">
    <location>
        <begin position="228"/>
        <end position="248"/>
    </location>
</feature>
<dbReference type="SUPFAM" id="SSF82866">
    <property type="entry name" value="Multidrug efflux transporter AcrB transmembrane domain"/>
    <property type="match status" value="2"/>
</dbReference>
<organism evidence="9 10">
    <name type="scientific">Candidatus Salinicoccus stercoripullorum</name>
    <dbReference type="NCBI Taxonomy" id="2838756"/>
    <lineage>
        <taxon>Bacteria</taxon>
        <taxon>Bacillati</taxon>
        <taxon>Bacillota</taxon>
        <taxon>Bacilli</taxon>
        <taxon>Bacillales</taxon>
        <taxon>Staphylococcaceae</taxon>
        <taxon>Salinicoccus</taxon>
    </lineage>
</organism>
<feature type="transmembrane region" description="Helical" evidence="7">
    <location>
        <begin position="195"/>
        <end position="216"/>
    </location>
</feature>
<dbReference type="AlphaFoldDB" id="A0A9D1QJS9"/>
<name>A0A9D1QJS9_9STAP</name>
<feature type="transmembrane region" description="Helical" evidence="7">
    <location>
        <begin position="757"/>
        <end position="777"/>
    </location>
</feature>
<keyword evidence="4 7" id="KW-0812">Transmembrane</keyword>
<sequence length="880" mass="97312">MKYILKFKWPVTVLMILFAAVTFLISPNLTQLATEKGDVQLSDEQPSEQARVFLEEYGEDNEMMSLVLEFGDKVSENESDINDYIEEIDSIDGVDNVVNPFDFAEEMQTNFINDENGVIMIPMEYTGPVNEIGNVAAEVEDLNSTDAKTSMTSNELIQNTVEQDAMEGIQSTEIFTVIIVIAVLLIMFRSVVTPLVPVAVVGLSYLIGQSFVGWFVEWFGFPVSPQTQSFLIVILFGIGTDYCILLLNRFKEELQLHGKYESVLRTFRTGGKTVFISGLSGAIVFGVLYFANFEIYRSAVGVAIGIAFLLLSLFTVLPILMQLLGRYIFWPNIKKSEFKESKLWTPLGIFSLKYPTRIIFTVIAILIAVAFFYNDEVNYDSLEELDDSYSAVHATNVVSENFDEGQLFPVEVIISNGGDLLTPESLSRLEAVASTLDNIDGVKEVQTLTRPSGEAIDDFLVRNQLEQANSGMDDMTEGLAEISDGLSEASEGIAGSEMAGGDLSELNQGIDDINASIAQISTYMAQTGDAQGASRQLGQVQQGLGTMSEQVAAANEQMTQQQEAASAQMEELSTGLEDATSGIDEIQGGLEEVQTLLGNINDNEAVDQTGLHVPEEFLETDGIKDTVDQYSFGDDKALRMNVVLDVDPYSPESMNVLDDIESTVNNELQRLGREDTVAYFSGVTSMNRDLDEISTDDYTRVITIFIATLFVILAVVFRSLILPVTMIGSIFVTYFASLTITQWLLGLLGLGNLNWAVPFFSLIIFAALGIDYSIFIIDRFREELANKSIRDAIEHSIRRMGVTVITAVIILSGTFAALLPSGMIILIQVASIIIFALLFYAFIVLPLLVPAFVITFRRGNWWPFRMPGGKDREDRFKEED</sequence>
<feature type="transmembrane region" description="Helical" evidence="7">
    <location>
        <begin position="698"/>
        <end position="717"/>
    </location>
</feature>
<dbReference type="GO" id="GO:0005886">
    <property type="term" value="C:plasma membrane"/>
    <property type="evidence" value="ECO:0007669"/>
    <property type="project" value="UniProtKB-SubCell"/>
</dbReference>
<dbReference type="PROSITE" id="PS50156">
    <property type="entry name" value="SSD"/>
    <property type="match status" value="1"/>
</dbReference>
<evidence type="ECO:0000259" key="8">
    <source>
        <dbReference type="PROSITE" id="PS50156"/>
    </source>
</evidence>
<evidence type="ECO:0000256" key="5">
    <source>
        <dbReference type="ARBA" id="ARBA00022989"/>
    </source>
</evidence>
<evidence type="ECO:0000256" key="4">
    <source>
        <dbReference type="ARBA" id="ARBA00022692"/>
    </source>
</evidence>
<dbReference type="EMBL" id="DXHR01000034">
    <property type="protein sequence ID" value="HIW13485.1"/>
    <property type="molecule type" value="Genomic_DNA"/>
</dbReference>
<evidence type="ECO:0000256" key="3">
    <source>
        <dbReference type="ARBA" id="ARBA00022475"/>
    </source>
</evidence>
<evidence type="ECO:0000256" key="6">
    <source>
        <dbReference type="ARBA" id="ARBA00023136"/>
    </source>
</evidence>
<feature type="transmembrane region" description="Helical" evidence="7">
    <location>
        <begin position="797"/>
        <end position="819"/>
    </location>
</feature>
<dbReference type="InterPro" id="IPR004869">
    <property type="entry name" value="MMPL_dom"/>
</dbReference>
<feature type="transmembrane region" description="Helical" evidence="7">
    <location>
        <begin position="350"/>
        <end position="373"/>
    </location>
</feature>
<feature type="domain" description="SSD" evidence="8">
    <location>
        <begin position="722"/>
        <end position="855"/>
    </location>
</feature>
<dbReference type="InterPro" id="IPR000731">
    <property type="entry name" value="SSD"/>
</dbReference>
<feature type="transmembrane region" description="Helical" evidence="7">
    <location>
        <begin position="168"/>
        <end position="188"/>
    </location>
</feature>
<comment type="similarity">
    <text evidence="2">Belongs to the resistance-nodulation-cell division (RND) (TC 2.A.6) family. MmpL subfamily.</text>
</comment>
<protein>
    <submittedName>
        <fullName evidence="9">MMPL family transporter</fullName>
    </submittedName>
</protein>
<reference evidence="9" key="2">
    <citation type="submission" date="2021-04" db="EMBL/GenBank/DDBJ databases">
        <authorList>
            <person name="Gilroy R."/>
        </authorList>
    </citation>
    <scope>NUCLEOTIDE SEQUENCE</scope>
    <source>
        <strain evidence="9">ChiHjej13B12-752</strain>
    </source>
</reference>
<feature type="transmembrane region" description="Helical" evidence="7">
    <location>
        <begin position="825"/>
        <end position="856"/>
    </location>
</feature>
<dbReference type="InterPro" id="IPR050545">
    <property type="entry name" value="Mycobact_MmpL"/>
</dbReference>
<proteinExistence type="inferred from homology"/>
<feature type="transmembrane region" description="Helical" evidence="7">
    <location>
        <begin position="303"/>
        <end position="329"/>
    </location>
</feature>
<keyword evidence="5 7" id="KW-1133">Transmembrane helix</keyword>
<reference evidence="9" key="1">
    <citation type="journal article" date="2021" name="PeerJ">
        <title>Extensive microbial diversity within the chicken gut microbiome revealed by metagenomics and culture.</title>
        <authorList>
            <person name="Gilroy R."/>
            <person name="Ravi A."/>
            <person name="Getino M."/>
            <person name="Pursley I."/>
            <person name="Horton D.L."/>
            <person name="Alikhan N.F."/>
            <person name="Baker D."/>
            <person name="Gharbi K."/>
            <person name="Hall N."/>
            <person name="Watson M."/>
            <person name="Adriaenssens E.M."/>
            <person name="Foster-Nyarko E."/>
            <person name="Jarju S."/>
            <person name="Secka A."/>
            <person name="Antonio M."/>
            <person name="Oren A."/>
            <person name="Chaudhuri R.R."/>
            <person name="La Ragione R."/>
            <person name="Hildebrand F."/>
            <person name="Pallen M.J."/>
        </authorList>
    </citation>
    <scope>NUCLEOTIDE SEQUENCE</scope>
    <source>
        <strain evidence="9">ChiHjej13B12-752</strain>
    </source>
</reference>
<feature type="transmembrane region" description="Helical" evidence="7">
    <location>
        <begin position="724"/>
        <end position="745"/>
    </location>
</feature>
<evidence type="ECO:0000256" key="7">
    <source>
        <dbReference type="SAM" id="Phobius"/>
    </source>
</evidence>
<evidence type="ECO:0000313" key="10">
    <source>
        <dbReference type="Proteomes" id="UP000823989"/>
    </source>
</evidence>
<comment type="caution">
    <text evidence="9">The sequence shown here is derived from an EMBL/GenBank/DDBJ whole genome shotgun (WGS) entry which is preliminary data.</text>
</comment>
<evidence type="ECO:0000313" key="9">
    <source>
        <dbReference type="EMBL" id="HIW13485.1"/>
    </source>
</evidence>
<accession>A0A9D1QJS9</accession>
<keyword evidence="3" id="KW-1003">Cell membrane</keyword>
<dbReference type="Proteomes" id="UP000823989">
    <property type="component" value="Unassembled WGS sequence"/>
</dbReference>
<dbReference type="Pfam" id="PF03176">
    <property type="entry name" value="MMPL"/>
    <property type="match status" value="2"/>
</dbReference>
<feature type="transmembrane region" description="Helical" evidence="7">
    <location>
        <begin position="269"/>
        <end position="291"/>
    </location>
</feature>
<dbReference type="PANTHER" id="PTHR33406">
    <property type="entry name" value="MEMBRANE PROTEIN MJ1562-RELATED"/>
    <property type="match status" value="1"/>
</dbReference>
<evidence type="ECO:0000256" key="1">
    <source>
        <dbReference type="ARBA" id="ARBA00004651"/>
    </source>
</evidence>